<comment type="caution">
    <text evidence="2">The sequence shown here is derived from an EMBL/GenBank/DDBJ whole genome shotgun (WGS) entry which is preliminary data.</text>
</comment>
<dbReference type="InterPro" id="IPR007194">
    <property type="entry name" value="TRAPP_component"/>
</dbReference>
<reference evidence="2" key="2">
    <citation type="submission" date="2021-05" db="EMBL/GenBank/DDBJ databases">
        <authorList>
            <person name="Pain A."/>
        </authorList>
    </citation>
    <scope>NUCLEOTIDE SEQUENCE</scope>
    <source>
        <strain evidence="2">1802A</strain>
    </source>
</reference>
<dbReference type="EMBL" id="JAHBMH010000073">
    <property type="protein sequence ID" value="KAK1932880.1"/>
    <property type="molecule type" value="Genomic_DNA"/>
</dbReference>
<dbReference type="GO" id="GO:0030008">
    <property type="term" value="C:TRAPP complex"/>
    <property type="evidence" value="ECO:0007669"/>
    <property type="project" value="TreeGrafter"/>
</dbReference>
<evidence type="ECO:0008006" key="4">
    <source>
        <dbReference type="Google" id="ProtNLM"/>
    </source>
</evidence>
<dbReference type="Proteomes" id="UP001195914">
    <property type="component" value="Unassembled WGS sequence"/>
</dbReference>
<dbReference type="GO" id="GO:0006888">
    <property type="term" value="P:endoplasmic reticulum to Golgi vesicle-mediated transport"/>
    <property type="evidence" value="ECO:0007669"/>
    <property type="project" value="TreeGrafter"/>
</dbReference>
<accession>A0AAD9G6T3</accession>
<dbReference type="InterPro" id="IPR024096">
    <property type="entry name" value="NO_sig/Golgi_transp_ligand-bd"/>
</dbReference>
<dbReference type="CDD" id="cd14944">
    <property type="entry name" value="TRAPPC6A_Trs33"/>
    <property type="match status" value="1"/>
</dbReference>
<dbReference type="GO" id="GO:0005802">
    <property type="term" value="C:trans-Golgi network"/>
    <property type="evidence" value="ECO:0007669"/>
    <property type="project" value="TreeGrafter"/>
</dbReference>
<evidence type="ECO:0000313" key="2">
    <source>
        <dbReference type="EMBL" id="KAK1932880.1"/>
    </source>
</evidence>
<protein>
    <recommendedName>
        <fullName evidence="4">Trafficking protein particle complex subunit 6B</fullName>
    </recommendedName>
</protein>
<dbReference type="AlphaFoldDB" id="A0AAD9G6T3"/>
<sequence length="170" mass="18960">MEPVAKQGWILLIHETVKYYLAKVPSNISNDVEESTESESQSADAYTYVNAELELHGYYLGSKIVTRLTLGKGCIWDQNGCVIFVCKELWKYLFGTNASRLQSNSQVTTGLPKGVKDPTYKRTAKSNEYKMHYLHLIAGIVRGALASLGLRATVVPSIEATYVFKVYLQG</sequence>
<reference evidence="2" key="1">
    <citation type="journal article" date="2014" name="Nucleic Acids Res.">
        <title>The evolutionary dynamics of variant antigen genes in Babesia reveal a history of genomic innovation underlying host-parasite interaction.</title>
        <authorList>
            <person name="Jackson A.P."/>
            <person name="Otto T.D."/>
            <person name="Darby A."/>
            <person name="Ramaprasad A."/>
            <person name="Xia D."/>
            <person name="Echaide I.E."/>
            <person name="Farber M."/>
            <person name="Gahlot S."/>
            <person name="Gamble J."/>
            <person name="Gupta D."/>
            <person name="Gupta Y."/>
            <person name="Jackson L."/>
            <person name="Malandrin L."/>
            <person name="Malas T.B."/>
            <person name="Moussa E."/>
            <person name="Nair M."/>
            <person name="Reid A.J."/>
            <person name="Sanders M."/>
            <person name="Sharma J."/>
            <person name="Tracey A."/>
            <person name="Quail M.A."/>
            <person name="Weir W."/>
            <person name="Wastling J.M."/>
            <person name="Hall N."/>
            <person name="Willadsen P."/>
            <person name="Lingelbach K."/>
            <person name="Shiels B."/>
            <person name="Tait A."/>
            <person name="Berriman M."/>
            <person name="Allred D.R."/>
            <person name="Pain A."/>
        </authorList>
    </citation>
    <scope>NUCLEOTIDE SEQUENCE</scope>
    <source>
        <strain evidence="2">1802A</strain>
    </source>
</reference>
<name>A0AAD9G6T3_BABDI</name>
<evidence type="ECO:0000256" key="1">
    <source>
        <dbReference type="ARBA" id="ARBA00006218"/>
    </source>
</evidence>
<keyword evidence="3" id="KW-1185">Reference proteome</keyword>
<gene>
    <name evidence="2" type="ORF">X943_001223</name>
</gene>
<evidence type="ECO:0000313" key="3">
    <source>
        <dbReference type="Proteomes" id="UP001195914"/>
    </source>
</evidence>
<dbReference type="SUPFAM" id="SSF111126">
    <property type="entry name" value="Ligand-binding domain in the NO signalling and Golgi transport"/>
    <property type="match status" value="1"/>
</dbReference>
<proteinExistence type="inferred from homology"/>
<dbReference type="PANTHER" id="PTHR12817">
    <property type="entry name" value="TRAFFICKING PROTEIN PARTICLE COMPLEX SUBUNIT 6B"/>
    <property type="match status" value="1"/>
</dbReference>
<dbReference type="Pfam" id="PF04051">
    <property type="entry name" value="TRAPP"/>
    <property type="match status" value="1"/>
</dbReference>
<dbReference type="GO" id="GO:0005801">
    <property type="term" value="C:cis-Golgi network"/>
    <property type="evidence" value="ECO:0007669"/>
    <property type="project" value="TreeGrafter"/>
</dbReference>
<dbReference type="PANTHER" id="PTHR12817:SF0">
    <property type="entry name" value="GEO08327P1"/>
    <property type="match status" value="1"/>
</dbReference>
<comment type="similarity">
    <text evidence="1">Belongs to the TRAPP small subunits family. BET3 subfamily.</text>
</comment>
<organism evidence="2 3">
    <name type="scientific">Babesia divergens</name>
    <dbReference type="NCBI Taxonomy" id="32595"/>
    <lineage>
        <taxon>Eukaryota</taxon>
        <taxon>Sar</taxon>
        <taxon>Alveolata</taxon>
        <taxon>Apicomplexa</taxon>
        <taxon>Aconoidasida</taxon>
        <taxon>Piroplasmida</taxon>
        <taxon>Babesiidae</taxon>
        <taxon>Babesia</taxon>
    </lineage>
</organism>
<dbReference type="InterPro" id="IPR037992">
    <property type="entry name" value="TRAPPC6/Trs33"/>
</dbReference>
<dbReference type="Gene3D" id="3.30.1380.20">
    <property type="entry name" value="Trafficking protein particle complex subunit 3"/>
    <property type="match status" value="1"/>
</dbReference>